<dbReference type="Proteomes" id="UP001197974">
    <property type="component" value="Chromosome"/>
</dbReference>
<reference evidence="2 3" key="1">
    <citation type="submission" date="2023-06" db="EMBL/GenBank/DDBJ databases">
        <title>Five Gram-positive bacteria isolated from mangrove sediments in Shenzhen, Guangdong, China.</title>
        <authorList>
            <person name="Yu S."/>
            <person name="Zheng W."/>
            <person name="Huang Y."/>
        </authorList>
    </citation>
    <scope>NUCLEOTIDE SEQUENCE [LARGE SCALE GENOMIC DNA]</scope>
    <source>
        <strain evidence="2 3">SaN35-3</strain>
    </source>
</reference>
<evidence type="ECO:0008006" key="4">
    <source>
        <dbReference type="Google" id="ProtNLM"/>
    </source>
</evidence>
<protein>
    <recommendedName>
        <fullName evidence="4">DUF2178 domain-containing protein</fullName>
    </recommendedName>
</protein>
<name>A0ABY9JUF6_9BACI</name>
<keyword evidence="3" id="KW-1185">Reference proteome</keyword>
<organism evidence="2 3">
    <name type="scientific">Bacillus carboniphilus</name>
    <dbReference type="NCBI Taxonomy" id="86663"/>
    <lineage>
        <taxon>Bacteria</taxon>
        <taxon>Bacillati</taxon>
        <taxon>Bacillota</taxon>
        <taxon>Bacilli</taxon>
        <taxon>Bacillales</taxon>
        <taxon>Bacillaceae</taxon>
        <taxon>Bacillus</taxon>
    </lineage>
</organism>
<evidence type="ECO:0000313" key="3">
    <source>
        <dbReference type="Proteomes" id="UP001197974"/>
    </source>
</evidence>
<gene>
    <name evidence="2" type="ORF">LC087_14985</name>
</gene>
<evidence type="ECO:0000313" key="2">
    <source>
        <dbReference type="EMBL" id="WLR42060.1"/>
    </source>
</evidence>
<feature type="transmembrane region" description="Helical" evidence="1">
    <location>
        <begin position="35"/>
        <end position="59"/>
    </location>
</feature>
<feature type="transmembrane region" description="Helical" evidence="1">
    <location>
        <begin position="107"/>
        <end position="126"/>
    </location>
</feature>
<proteinExistence type="predicted"/>
<feature type="transmembrane region" description="Helical" evidence="1">
    <location>
        <begin position="80"/>
        <end position="101"/>
    </location>
</feature>
<keyword evidence="1" id="KW-0812">Transmembrane</keyword>
<accession>A0ABY9JUF6</accession>
<dbReference type="RefSeq" id="WP_226540443.1">
    <property type="nucleotide sequence ID" value="NZ_CP129013.1"/>
</dbReference>
<keyword evidence="1" id="KW-1133">Transmembrane helix</keyword>
<dbReference type="EMBL" id="CP129013">
    <property type="protein sequence ID" value="WLR42060.1"/>
    <property type="molecule type" value="Genomic_DNA"/>
</dbReference>
<evidence type="ECO:0000256" key="1">
    <source>
        <dbReference type="SAM" id="Phobius"/>
    </source>
</evidence>
<keyword evidence="1" id="KW-0472">Membrane</keyword>
<sequence>MQNKYVLLFTVGLSFLLLLGIGFEAMNFIQAGDTTFAWLLGGLSLLVLVIVVPIIIQLWRETKQGIPRSDERSKKIKLFAAGYSYFYSLFLWLGLFAFKSYLDFDDLLMFGLGGMVLLFWGHLLIMRKRITE</sequence>